<evidence type="ECO:0000313" key="4">
    <source>
        <dbReference type="EMBL" id="KAG8461325.1"/>
    </source>
</evidence>
<protein>
    <recommendedName>
        <fullName evidence="6">RNA helicase</fullName>
    </recommendedName>
</protein>
<evidence type="ECO:0000259" key="2">
    <source>
        <dbReference type="Pfam" id="PF13086"/>
    </source>
</evidence>
<sequence>MDEQLRVLVAEASRAPPEVTARLIAPRHGLCFSGAADFGMLTRDEASPGSHAPVVHRRHIALASEAPVPVRVLWVRLIVPAQHAAHDTIFALASSAADGPSDAQQAIVLQPGERLELCVTAEVTGATELGFRAALVMAAVQVGLAVDLWAFTASAHTFVLATRCVGVVSCRHDFSILRSDAQPFFPHEVRNLWLTPARAMGCPLLPIDPLRAWYAAHIVVSHAARCAALAALWPGPDPWLEPPLPPRPAPPDARDGAASCWPDAVDASAMVEHAARAAAAYPAPSAELEAALRAEWLRACVRWCDGQCAHFCALLRCEEAQMAADYELLDLHYAKLQRPGQRGGGACFVSLAVPGAEEKRPALLYGDLVRLRLRSGGGGGGDLEFIGWVADPSQPRAVQLCFGDKLVSAFDSARDLAAASAATSAGNARANGGSRARAVLAHVRWVLNAAPVQAMAFALDAYRAQLARGDAACRLVSFRLSAAAARHAATRAGRASHDGRDASPVAPARLGVGGGARRPIQRINDALNDEQVAAVEAVLAQTRHVDRGAGADGAANLPPPLPPPLPCVVWGPPGTGKTSVLVEQVLQLLLLHSDASHPHGTSARLLVCAPSNGAADVVLQRLVEHGNSTRFREAMGWGARAAGADGGGAAHDGGGAGHAAHGWVHRLNSSRRSLESFPTQLHRHAHIVDGAFGYMRAAEYADVAVLVSTCVCALDLVACGAVALAPTGVPRGHFTHVLIDEASQGLEPELLIPIVLGRPPALGGCVVVLVGDHKQLGPIVRSAACRRSRHGLDQSLLARLVGMYHADGGRGVEPARPLERVCTMAEQCTMLVRNYRSHAALLEVPSALFYDGALRCAADEADVRALEGWRELRRADGEARPAPLLFYGLVGQQLHELDSPSFFNPTEAAMLVSLVRKLLNGGLGLSTDDIGVIAVYRKQVLKLRRLLRELGLGAVRVGSVDDYQGQEEKVILISTVLSHTHGGGGGSGCGAQTDSLIASPQRFNVAITRAKALLIVVGNPHALAADAHWRALLQFALSRGTYKGVPFSLDEPAPAAEQHDNEDEAEAMLSRLAESALGGARAHGCGASGDELNLSFDLEWRLMV</sequence>
<dbReference type="Pfam" id="PF13087">
    <property type="entry name" value="AAA_12"/>
    <property type="match status" value="1"/>
</dbReference>
<dbReference type="PANTHER" id="PTHR10887:SF322">
    <property type="entry name" value="HELICASE MOV-10"/>
    <property type="match status" value="1"/>
</dbReference>
<evidence type="ECO:0000256" key="1">
    <source>
        <dbReference type="SAM" id="MobiDB-lite"/>
    </source>
</evidence>
<dbReference type="GO" id="GO:0043186">
    <property type="term" value="C:P granule"/>
    <property type="evidence" value="ECO:0007669"/>
    <property type="project" value="TreeGrafter"/>
</dbReference>
<dbReference type="AlphaFoldDB" id="A0A8J5XEH1"/>
<accession>A0A8J5XEH1</accession>
<dbReference type="Gene3D" id="3.40.50.300">
    <property type="entry name" value="P-loop containing nucleotide triphosphate hydrolases"/>
    <property type="match status" value="2"/>
</dbReference>
<dbReference type="InterPro" id="IPR041679">
    <property type="entry name" value="DNA2/NAM7-like_C"/>
</dbReference>
<dbReference type="InterPro" id="IPR047187">
    <property type="entry name" value="SF1_C_Upf1"/>
</dbReference>
<dbReference type="GO" id="GO:0005829">
    <property type="term" value="C:cytosol"/>
    <property type="evidence" value="ECO:0007669"/>
    <property type="project" value="TreeGrafter"/>
</dbReference>
<name>A0A8J5XEH1_DIALT</name>
<proteinExistence type="predicted"/>
<evidence type="ECO:0008006" key="6">
    <source>
        <dbReference type="Google" id="ProtNLM"/>
    </source>
</evidence>
<dbReference type="Proteomes" id="UP000751190">
    <property type="component" value="Unassembled WGS sequence"/>
</dbReference>
<dbReference type="InterPro" id="IPR045055">
    <property type="entry name" value="DNA2/NAM7-like"/>
</dbReference>
<dbReference type="SUPFAM" id="SSF52540">
    <property type="entry name" value="P-loop containing nucleoside triphosphate hydrolases"/>
    <property type="match status" value="1"/>
</dbReference>
<comment type="caution">
    <text evidence="4">The sequence shown here is derived from an EMBL/GenBank/DDBJ whole genome shotgun (WGS) entry which is preliminary data.</text>
</comment>
<gene>
    <name evidence="4" type="ORF">KFE25_010512</name>
</gene>
<dbReference type="InterPro" id="IPR027417">
    <property type="entry name" value="P-loop_NTPase"/>
</dbReference>
<evidence type="ECO:0000313" key="5">
    <source>
        <dbReference type="Proteomes" id="UP000751190"/>
    </source>
</evidence>
<dbReference type="CDD" id="cd18808">
    <property type="entry name" value="SF1_C_Upf1"/>
    <property type="match status" value="1"/>
</dbReference>
<feature type="region of interest" description="Disordered" evidence="1">
    <location>
        <begin position="491"/>
        <end position="511"/>
    </location>
</feature>
<feature type="domain" description="DNA2/NAM7 helicase helicase" evidence="2">
    <location>
        <begin position="722"/>
        <end position="782"/>
    </location>
</feature>
<dbReference type="Pfam" id="PF13086">
    <property type="entry name" value="AAA_11"/>
    <property type="match status" value="2"/>
</dbReference>
<dbReference type="GO" id="GO:0035194">
    <property type="term" value="P:regulatory ncRNA-mediated post-transcriptional gene silencing"/>
    <property type="evidence" value="ECO:0007669"/>
    <property type="project" value="TreeGrafter"/>
</dbReference>
<reference evidence="4" key="1">
    <citation type="submission" date="2021-05" db="EMBL/GenBank/DDBJ databases">
        <title>The genome of the haptophyte Pavlova lutheri (Diacronema luteri, Pavlovales) - a model for lipid biosynthesis in eukaryotic algae.</title>
        <authorList>
            <person name="Hulatt C.J."/>
            <person name="Posewitz M.C."/>
        </authorList>
    </citation>
    <scope>NUCLEOTIDE SEQUENCE</scope>
    <source>
        <strain evidence="4">NIVA-4/92</strain>
    </source>
</reference>
<evidence type="ECO:0000259" key="3">
    <source>
        <dbReference type="Pfam" id="PF13087"/>
    </source>
</evidence>
<feature type="domain" description="DNA2/NAM7 helicase helicase" evidence="2">
    <location>
        <begin position="527"/>
        <end position="627"/>
    </location>
</feature>
<dbReference type="EMBL" id="JAGTXO010000026">
    <property type="protein sequence ID" value="KAG8461325.1"/>
    <property type="molecule type" value="Genomic_DNA"/>
</dbReference>
<dbReference type="OrthoDB" id="6513042at2759"/>
<dbReference type="PANTHER" id="PTHR10887">
    <property type="entry name" value="DNA2/NAM7 HELICASE FAMILY"/>
    <property type="match status" value="1"/>
</dbReference>
<feature type="domain" description="DNA2/NAM7 helicase-like C-terminal" evidence="3">
    <location>
        <begin position="818"/>
        <end position="1020"/>
    </location>
</feature>
<keyword evidence="5" id="KW-1185">Reference proteome</keyword>
<organism evidence="4 5">
    <name type="scientific">Diacronema lutheri</name>
    <name type="common">Unicellular marine alga</name>
    <name type="synonym">Monochrysis lutheri</name>
    <dbReference type="NCBI Taxonomy" id="2081491"/>
    <lineage>
        <taxon>Eukaryota</taxon>
        <taxon>Haptista</taxon>
        <taxon>Haptophyta</taxon>
        <taxon>Pavlovophyceae</taxon>
        <taxon>Pavlovales</taxon>
        <taxon>Pavlovaceae</taxon>
        <taxon>Diacronema</taxon>
    </lineage>
</organism>
<dbReference type="InterPro" id="IPR041677">
    <property type="entry name" value="DNA2/NAM7_AAA_11"/>
</dbReference>
<dbReference type="GO" id="GO:0004386">
    <property type="term" value="F:helicase activity"/>
    <property type="evidence" value="ECO:0007669"/>
    <property type="project" value="InterPro"/>
</dbReference>